<name>A0A2M9G007_9PROT</name>
<dbReference type="Gene3D" id="2.40.10.220">
    <property type="entry name" value="predicted glycosyltransferase like domains"/>
    <property type="match status" value="1"/>
</dbReference>
<organism evidence="2 3">
    <name type="scientific">Minwuia thermotolerans</name>
    <dbReference type="NCBI Taxonomy" id="2056226"/>
    <lineage>
        <taxon>Bacteria</taxon>
        <taxon>Pseudomonadati</taxon>
        <taxon>Pseudomonadota</taxon>
        <taxon>Alphaproteobacteria</taxon>
        <taxon>Minwuiales</taxon>
        <taxon>Minwuiaceae</taxon>
        <taxon>Minwuia</taxon>
    </lineage>
</organism>
<dbReference type="Proteomes" id="UP000229498">
    <property type="component" value="Unassembled WGS sequence"/>
</dbReference>
<gene>
    <name evidence="2" type="ORF">CVT23_14175</name>
</gene>
<sequence>MGMMSDLARRVRQFNMLFAPPPQLRRQHERFEVSVEIEIETADGTISRCRTIDISNGGVFVEPPLPAEVGDRIYISVGMLLRRVEGEVLAHRGGGSAIRFASAAHGAALTAWLLDQSRRKVN</sequence>
<reference evidence="2 3" key="1">
    <citation type="submission" date="2017-11" db="EMBL/GenBank/DDBJ databases">
        <title>Draft genome sequence of Rhizobiales bacterium SY3-13.</title>
        <authorList>
            <person name="Sun C."/>
        </authorList>
    </citation>
    <scope>NUCLEOTIDE SEQUENCE [LARGE SCALE GENOMIC DNA]</scope>
    <source>
        <strain evidence="2 3">SY3-13</strain>
    </source>
</reference>
<feature type="domain" description="PilZ" evidence="1">
    <location>
        <begin position="25"/>
        <end position="100"/>
    </location>
</feature>
<proteinExistence type="predicted"/>
<evidence type="ECO:0000259" key="1">
    <source>
        <dbReference type="Pfam" id="PF07238"/>
    </source>
</evidence>
<dbReference type="InterPro" id="IPR009875">
    <property type="entry name" value="PilZ_domain"/>
</dbReference>
<dbReference type="OrthoDB" id="9798164at2"/>
<protein>
    <recommendedName>
        <fullName evidence="1">PilZ domain-containing protein</fullName>
    </recommendedName>
</protein>
<evidence type="ECO:0000313" key="3">
    <source>
        <dbReference type="Proteomes" id="UP000229498"/>
    </source>
</evidence>
<keyword evidence="3" id="KW-1185">Reference proteome</keyword>
<dbReference type="AlphaFoldDB" id="A0A2M9G007"/>
<dbReference type="SUPFAM" id="SSF141371">
    <property type="entry name" value="PilZ domain-like"/>
    <property type="match status" value="1"/>
</dbReference>
<dbReference type="GO" id="GO:0035438">
    <property type="term" value="F:cyclic-di-GMP binding"/>
    <property type="evidence" value="ECO:0007669"/>
    <property type="project" value="InterPro"/>
</dbReference>
<evidence type="ECO:0000313" key="2">
    <source>
        <dbReference type="EMBL" id="PJK29061.1"/>
    </source>
</evidence>
<dbReference type="EMBL" id="PHIG01000037">
    <property type="protein sequence ID" value="PJK29061.1"/>
    <property type="molecule type" value="Genomic_DNA"/>
</dbReference>
<accession>A0A2M9G007</accession>
<comment type="caution">
    <text evidence="2">The sequence shown here is derived from an EMBL/GenBank/DDBJ whole genome shotgun (WGS) entry which is preliminary data.</text>
</comment>
<dbReference type="Pfam" id="PF07238">
    <property type="entry name" value="PilZ"/>
    <property type="match status" value="1"/>
</dbReference>